<dbReference type="RefSeq" id="WP_382746196.1">
    <property type="nucleotide sequence ID" value="NZ_JBHMCT010000044.1"/>
</dbReference>
<name>A0ABV5QYK6_9ACTN</name>
<dbReference type="InterPro" id="IPR010982">
    <property type="entry name" value="Lambda_DNA-bd_dom_sf"/>
</dbReference>
<feature type="compositionally biased region" description="Polar residues" evidence="1">
    <location>
        <begin position="341"/>
        <end position="352"/>
    </location>
</feature>
<keyword evidence="4" id="KW-1185">Reference proteome</keyword>
<feature type="compositionally biased region" description="Pro residues" evidence="1">
    <location>
        <begin position="156"/>
        <end position="169"/>
    </location>
</feature>
<feature type="region of interest" description="Disordered" evidence="1">
    <location>
        <begin position="128"/>
        <end position="191"/>
    </location>
</feature>
<dbReference type="Proteomes" id="UP001589716">
    <property type="component" value="Unassembled WGS sequence"/>
</dbReference>
<evidence type="ECO:0000256" key="1">
    <source>
        <dbReference type="SAM" id="MobiDB-lite"/>
    </source>
</evidence>
<evidence type="ECO:0000313" key="4">
    <source>
        <dbReference type="Proteomes" id="UP001589716"/>
    </source>
</evidence>
<dbReference type="SMART" id="SM00530">
    <property type="entry name" value="HTH_XRE"/>
    <property type="match status" value="2"/>
</dbReference>
<dbReference type="Gene3D" id="1.10.260.40">
    <property type="entry name" value="lambda repressor-like DNA-binding domains"/>
    <property type="match status" value="1"/>
</dbReference>
<feature type="compositionally biased region" description="Polar residues" evidence="1">
    <location>
        <begin position="7"/>
        <end position="22"/>
    </location>
</feature>
<protein>
    <submittedName>
        <fullName evidence="3">Helix-turn-helix domain-containing protein</fullName>
    </submittedName>
</protein>
<accession>A0ABV5QYK6</accession>
<feature type="compositionally biased region" description="Low complexity" evidence="1">
    <location>
        <begin position="172"/>
        <end position="191"/>
    </location>
</feature>
<dbReference type="CDD" id="cd00093">
    <property type="entry name" value="HTH_XRE"/>
    <property type="match status" value="1"/>
</dbReference>
<dbReference type="Pfam" id="PF13560">
    <property type="entry name" value="HTH_31"/>
    <property type="match status" value="1"/>
</dbReference>
<feature type="region of interest" description="Disordered" evidence="1">
    <location>
        <begin position="333"/>
        <end position="352"/>
    </location>
</feature>
<dbReference type="EMBL" id="JBHMCT010000044">
    <property type="protein sequence ID" value="MFB9558605.1"/>
    <property type="molecule type" value="Genomic_DNA"/>
</dbReference>
<reference evidence="3 4" key="1">
    <citation type="submission" date="2024-09" db="EMBL/GenBank/DDBJ databases">
        <authorList>
            <person name="Sun Q."/>
            <person name="Mori K."/>
        </authorList>
    </citation>
    <scope>NUCLEOTIDE SEQUENCE [LARGE SCALE GENOMIC DNA]</scope>
    <source>
        <strain evidence="3 4">JCM 4414</strain>
    </source>
</reference>
<evidence type="ECO:0000313" key="3">
    <source>
        <dbReference type="EMBL" id="MFB9558605.1"/>
    </source>
</evidence>
<comment type="caution">
    <text evidence="3">The sequence shown here is derived from an EMBL/GenBank/DDBJ whole genome shotgun (WGS) entry which is preliminary data.</text>
</comment>
<sequence length="352" mass="38588">MTHSVHDTTPCTNPNCSKTVQQKPKGRRRLYCSDERGRWFRRYGRPRLAGVDNDQYVTGLARAAQQGLAEVASLAEKTDEPIAALVLLLRLLADLEHLRDGLVQQSYDRKIKPSELADAVKYSPDTISRWKDAHTRRRDKRTQLPDPHQAALRPRIPAPRHPEPGPPRRPPADAAPGTPSPPSTSQASALAKALSNLQRQNKPSYSTLGQAAGVSRSYISRILSGERIPSWPVTRKITIACGGDPEVLRPMWEAARGYRIAQPPDFYAALRGMQLAAGNIRPQELSARTGLAEHRVTGLLRGTDTADWTTVSTLVTALRGEPDAIRPLWQATQRAHPGWPGSTSSISAGSLG</sequence>
<feature type="region of interest" description="Disordered" evidence="1">
    <location>
        <begin position="1"/>
        <end position="22"/>
    </location>
</feature>
<dbReference type="InterPro" id="IPR001387">
    <property type="entry name" value="Cro/C1-type_HTH"/>
</dbReference>
<proteinExistence type="predicted"/>
<organism evidence="3 4">
    <name type="scientific">Streptomyces roseoviridis</name>
    <dbReference type="NCBI Taxonomy" id="67361"/>
    <lineage>
        <taxon>Bacteria</taxon>
        <taxon>Bacillati</taxon>
        <taxon>Actinomycetota</taxon>
        <taxon>Actinomycetes</taxon>
        <taxon>Kitasatosporales</taxon>
        <taxon>Streptomycetaceae</taxon>
        <taxon>Streptomyces</taxon>
    </lineage>
</organism>
<feature type="domain" description="HTH cro/C1-type" evidence="2">
    <location>
        <begin position="208"/>
        <end position="248"/>
    </location>
</feature>
<gene>
    <name evidence="3" type="ORF">ACFFTP_31050</name>
</gene>
<dbReference type="SUPFAM" id="SSF47413">
    <property type="entry name" value="lambda repressor-like DNA-binding domains"/>
    <property type="match status" value="1"/>
</dbReference>
<dbReference type="PROSITE" id="PS50943">
    <property type="entry name" value="HTH_CROC1"/>
    <property type="match status" value="1"/>
</dbReference>
<evidence type="ECO:0000259" key="2">
    <source>
        <dbReference type="PROSITE" id="PS50943"/>
    </source>
</evidence>